<dbReference type="Proteomes" id="UP000249799">
    <property type="component" value="Chromosome"/>
</dbReference>
<name>A0A2Z4FGL2_9DELT</name>
<sequence length="184" mass="21211">MSTESSDISSQQLSRWQQLRQKRWFRWAGDLAIFALIFTAITMWQSRALVKSGAPAPQFALVDMQGNEHELQQYQGKKTFVVFWAPWCGVCGAESDNVSRIKSWMGERINLISVVLDYQSDEKIQEFMDKQDVDYPVLKGNRMVQQDYKISSYPTLYVLNEDGAIDYTVVGYTTTLGMLWRALL</sequence>
<dbReference type="PANTHER" id="PTHR42852">
    <property type="entry name" value="THIOL:DISULFIDE INTERCHANGE PROTEIN DSBE"/>
    <property type="match status" value="1"/>
</dbReference>
<dbReference type="PROSITE" id="PS51352">
    <property type="entry name" value="THIOREDOXIN_2"/>
    <property type="match status" value="1"/>
</dbReference>
<dbReference type="EMBL" id="CP030032">
    <property type="protein sequence ID" value="AWV88121.1"/>
    <property type="molecule type" value="Genomic_DNA"/>
</dbReference>
<dbReference type="SUPFAM" id="SSF52833">
    <property type="entry name" value="Thioredoxin-like"/>
    <property type="match status" value="1"/>
</dbReference>
<dbReference type="InterPro" id="IPR013766">
    <property type="entry name" value="Thioredoxin_domain"/>
</dbReference>
<dbReference type="InterPro" id="IPR050553">
    <property type="entry name" value="Thioredoxin_ResA/DsbE_sf"/>
</dbReference>
<keyword evidence="2" id="KW-1185">Reference proteome</keyword>
<evidence type="ECO:0000313" key="1">
    <source>
        <dbReference type="EMBL" id="AWV88121.1"/>
    </source>
</evidence>
<dbReference type="InterPro" id="IPR036249">
    <property type="entry name" value="Thioredoxin-like_sf"/>
</dbReference>
<dbReference type="InterPro" id="IPR000866">
    <property type="entry name" value="AhpC/TSA"/>
</dbReference>
<dbReference type="PANTHER" id="PTHR42852:SF17">
    <property type="entry name" value="THIOREDOXIN-LIKE PROTEIN HI_1115"/>
    <property type="match status" value="1"/>
</dbReference>
<dbReference type="GO" id="GO:0016209">
    <property type="term" value="F:antioxidant activity"/>
    <property type="evidence" value="ECO:0007669"/>
    <property type="project" value="InterPro"/>
</dbReference>
<accession>A0A2Z4FGL2</accession>
<organism evidence="1 2">
    <name type="scientific">Bradymonas sediminis</name>
    <dbReference type="NCBI Taxonomy" id="1548548"/>
    <lineage>
        <taxon>Bacteria</taxon>
        <taxon>Deltaproteobacteria</taxon>
        <taxon>Bradymonadales</taxon>
        <taxon>Bradymonadaceae</taxon>
        <taxon>Bradymonas</taxon>
    </lineage>
</organism>
<dbReference type="KEGG" id="bsed:DN745_01730"/>
<proteinExistence type="predicted"/>
<dbReference type="Pfam" id="PF00578">
    <property type="entry name" value="AhpC-TSA"/>
    <property type="match status" value="1"/>
</dbReference>
<dbReference type="AlphaFoldDB" id="A0A2Z4FGL2"/>
<protein>
    <submittedName>
        <fullName evidence="1">TlpA family protein disulfide reductase</fullName>
    </submittedName>
</protein>
<dbReference type="Gene3D" id="3.40.30.10">
    <property type="entry name" value="Glutaredoxin"/>
    <property type="match status" value="1"/>
</dbReference>
<gene>
    <name evidence="1" type="ORF">DN745_01730</name>
</gene>
<reference evidence="1 2" key="1">
    <citation type="submission" date="2018-06" db="EMBL/GenBank/DDBJ databases">
        <title>Lujinxingia sediminis gen. nov. sp. nov., a new facultative anaerobic member of the class Deltaproteobacteria, and proposal of Lujinxingaceae fam. nov.</title>
        <authorList>
            <person name="Guo L.-Y."/>
            <person name="Li C.-M."/>
            <person name="Wang S."/>
            <person name="Du Z.-J."/>
        </authorList>
    </citation>
    <scope>NUCLEOTIDE SEQUENCE [LARGE SCALE GENOMIC DNA]</scope>
    <source>
        <strain evidence="1 2">FA350</strain>
    </source>
</reference>
<evidence type="ECO:0000313" key="2">
    <source>
        <dbReference type="Proteomes" id="UP000249799"/>
    </source>
</evidence>
<dbReference type="CDD" id="cd02966">
    <property type="entry name" value="TlpA_like_family"/>
    <property type="match status" value="1"/>
</dbReference>
<dbReference type="RefSeq" id="WP_111331583.1">
    <property type="nucleotide sequence ID" value="NZ_CP030032.1"/>
</dbReference>
<dbReference type="OrthoDB" id="9813820at2"/>
<dbReference type="GO" id="GO:0016491">
    <property type="term" value="F:oxidoreductase activity"/>
    <property type="evidence" value="ECO:0007669"/>
    <property type="project" value="InterPro"/>
</dbReference>